<protein>
    <submittedName>
        <fullName evidence="3">Uncharacterized protein</fullName>
    </submittedName>
</protein>
<keyword evidence="2" id="KW-0472">Membrane</keyword>
<sequence length="645" mass="75486">MFNIRFGYYLCALSVFVIIIMYDGIKNTLFRKNNTRCYIVVGIICIVLNTLPAIFLIYNIPPSYNRIEKVVKGKVIKYRCVETSYINDTATYTIILKNKRTNNIYKFPNIIGIENELKKGDEIEIHFYEFYGAQSRMIAKVNGKELYYVKQDHPFNKTLEKFIGIGILNGHAIYMVYCAYREYVQGGRKKRGKGWCIITCATAGIYGLLPWITYKMIYKGRQLGTCLVILFIIYVIERYILAWTANIDEHREEWNNIPLNEAAIKEEKRREKERAKQQLAEEEAEQQRMDEKKEKKRQKRQLILEADNVTEHQFQQMSYYMTKQYCDYKFQKRMKNSIEGVAVIALLELAAAFVIPAMYDKLYKWYGYVAGAGVIIAILIFAVGYILVCRKNKKFKEAANAGYPLEYCIVIADVYNLKKFICSDGHMEEWKMRSDDDAKVKDGEEAVVIYSPATHEMFTERKEVMNKVCGIENNQETLKESNSPIYQFQQMEQSVMERYFNYKFQKRMMNSMKGGIVFTFLVFMAAILIPLIYDDIFKWYVYILAAGIIIANLVFVISFAIAYHKNKKYKNITNIKYPLEYCTVIVDIYNSKEFICSDGHKEEWKMRCDNGTKVKNGQEAIVIYSPSTQEIFIERKEVMNKICGI</sequence>
<feature type="transmembrane region" description="Helical" evidence="2">
    <location>
        <begin position="192"/>
        <end position="214"/>
    </location>
</feature>
<feature type="transmembrane region" description="Helical" evidence="2">
    <location>
        <begin position="539"/>
        <end position="563"/>
    </location>
</feature>
<feature type="transmembrane region" description="Helical" evidence="2">
    <location>
        <begin position="6"/>
        <end position="25"/>
    </location>
</feature>
<keyword evidence="2" id="KW-1133">Transmembrane helix</keyword>
<evidence type="ECO:0000313" key="4">
    <source>
        <dbReference type="Proteomes" id="UP000095439"/>
    </source>
</evidence>
<evidence type="ECO:0000256" key="1">
    <source>
        <dbReference type="SAM" id="MobiDB-lite"/>
    </source>
</evidence>
<feature type="transmembrane region" description="Helical" evidence="2">
    <location>
        <begin position="162"/>
        <end position="180"/>
    </location>
</feature>
<feature type="transmembrane region" description="Helical" evidence="2">
    <location>
        <begin position="365"/>
        <end position="388"/>
    </location>
</feature>
<gene>
    <name evidence="3" type="ORF">ERS852423_02979</name>
</gene>
<dbReference type="RefSeq" id="WP_055182603.1">
    <property type="nucleotide sequence ID" value="NZ_CABIWY010000027.1"/>
</dbReference>
<accession>A0A174EHK5</accession>
<proteinExistence type="predicted"/>
<dbReference type="EMBL" id="CYYY01000027">
    <property type="protein sequence ID" value="CUO35440.1"/>
    <property type="molecule type" value="Genomic_DNA"/>
</dbReference>
<evidence type="ECO:0000313" key="3">
    <source>
        <dbReference type="EMBL" id="CUO35440.1"/>
    </source>
</evidence>
<dbReference type="Proteomes" id="UP000095439">
    <property type="component" value="Unassembled WGS sequence"/>
</dbReference>
<organism evidence="3 4">
    <name type="scientific">Dorea longicatena</name>
    <dbReference type="NCBI Taxonomy" id="88431"/>
    <lineage>
        <taxon>Bacteria</taxon>
        <taxon>Bacillati</taxon>
        <taxon>Bacillota</taxon>
        <taxon>Clostridia</taxon>
        <taxon>Lachnospirales</taxon>
        <taxon>Lachnospiraceae</taxon>
        <taxon>Dorea</taxon>
    </lineage>
</organism>
<evidence type="ECO:0000256" key="2">
    <source>
        <dbReference type="SAM" id="Phobius"/>
    </source>
</evidence>
<feature type="transmembrane region" description="Helical" evidence="2">
    <location>
        <begin position="37"/>
        <end position="58"/>
    </location>
</feature>
<name>A0A174EHK5_9FIRM</name>
<dbReference type="AlphaFoldDB" id="A0A174EHK5"/>
<feature type="region of interest" description="Disordered" evidence="1">
    <location>
        <begin position="274"/>
        <end position="295"/>
    </location>
</feature>
<feature type="transmembrane region" description="Helical" evidence="2">
    <location>
        <begin position="338"/>
        <end position="359"/>
    </location>
</feature>
<feature type="transmembrane region" description="Helical" evidence="2">
    <location>
        <begin position="515"/>
        <end position="533"/>
    </location>
</feature>
<reference evidence="3 4" key="1">
    <citation type="submission" date="2015-09" db="EMBL/GenBank/DDBJ databases">
        <authorList>
            <consortium name="Pathogen Informatics"/>
        </authorList>
    </citation>
    <scope>NUCLEOTIDE SEQUENCE [LARGE SCALE GENOMIC DNA]</scope>
    <source>
        <strain evidence="3 4">2789STDY5608866</strain>
    </source>
</reference>
<feature type="transmembrane region" description="Helical" evidence="2">
    <location>
        <begin position="220"/>
        <end position="241"/>
    </location>
</feature>
<keyword evidence="2" id="KW-0812">Transmembrane</keyword>